<keyword evidence="2" id="KW-1185">Reference proteome</keyword>
<protein>
    <submittedName>
        <fullName evidence="1">Uncharacterized protein</fullName>
    </submittedName>
</protein>
<dbReference type="AlphaFoldDB" id="A0AAN7NNA6"/>
<proteinExistence type="predicted"/>
<organism evidence="1 2">
    <name type="scientific">Mycteria americana</name>
    <name type="common">Wood stork</name>
    <dbReference type="NCBI Taxonomy" id="33587"/>
    <lineage>
        <taxon>Eukaryota</taxon>
        <taxon>Metazoa</taxon>
        <taxon>Chordata</taxon>
        <taxon>Craniata</taxon>
        <taxon>Vertebrata</taxon>
        <taxon>Euteleostomi</taxon>
        <taxon>Archelosauria</taxon>
        <taxon>Archosauria</taxon>
        <taxon>Dinosauria</taxon>
        <taxon>Saurischia</taxon>
        <taxon>Theropoda</taxon>
        <taxon>Coelurosauria</taxon>
        <taxon>Aves</taxon>
        <taxon>Neognathae</taxon>
        <taxon>Neoaves</taxon>
        <taxon>Aequornithes</taxon>
        <taxon>Ciconiiformes</taxon>
        <taxon>Ciconiidae</taxon>
        <taxon>Mycteria</taxon>
    </lineage>
</organism>
<evidence type="ECO:0000313" key="2">
    <source>
        <dbReference type="Proteomes" id="UP001333110"/>
    </source>
</evidence>
<reference evidence="1 2" key="1">
    <citation type="journal article" date="2023" name="J. Hered.">
        <title>Chromosome-level genome of the wood stork (Mycteria americana) provides insight into avian chromosome evolution.</title>
        <authorList>
            <person name="Flamio R. Jr."/>
            <person name="Ramstad K.M."/>
        </authorList>
    </citation>
    <scope>NUCLEOTIDE SEQUENCE [LARGE SCALE GENOMIC DNA]</scope>
    <source>
        <strain evidence="1">JAX WOST 10</strain>
    </source>
</reference>
<dbReference type="EMBL" id="JAUNZN010000002">
    <property type="protein sequence ID" value="KAK4827966.1"/>
    <property type="molecule type" value="Genomic_DNA"/>
</dbReference>
<sequence>MHPEEATKLVKGLESMSYKECLRTLGGEAEREVLISLGSSARTHGNGSKLHQGRFQLDNRKHCFTERVVKPWNRLPREVSYNMVFADDTLKSAFSLRFIAFKAKAQKHTIRK</sequence>
<comment type="caution">
    <text evidence="1">The sequence shown here is derived from an EMBL/GenBank/DDBJ whole genome shotgun (WGS) entry which is preliminary data.</text>
</comment>
<evidence type="ECO:0000313" key="1">
    <source>
        <dbReference type="EMBL" id="KAK4827966.1"/>
    </source>
</evidence>
<accession>A0AAN7NNA6</accession>
<dbReference type="Proteomes" id="UP001333110">
    <property type="component" value="Unassembled WGS sequence"/>
</dbReference>
<name>A0AAN7NNA6_MYCAM</name>
<gene>
    <name evidence="1" type="ORF">QYF61_022668</name>
</gene>